<keyword evidence="2" id="KW-0597">Phosphoprotein</keyword>
<keyword evidence="8 10" id="KW-0807">Transducer</keyword>
<feature type="transmembrane region" description="Helical" evidence="11">
    <location>
        <begin position="319"/>
        <end position="341"/>
    </location>
</feature>
<organism evidence="15 16">
    <name type="scientific">Desulfoplanes formicivorans</name>
    <dbReference type="NCBI Taxonomy" id="1592317"/>
    <lineage>
        <taxon>Bacteria</taxon>
        <taxon>Pseudomonadati</taxon>
        <taxon>Thermodesulfobacteriota</taxon>
        <taxon>Desulfovibrionia</taxon>
        <taxon>Desulfovibrionales</taxon>
        <taxon>Desulfoplanaceae</taxon>
        <taxon>Desulfoplanes</taxon>
    </lineage>
</organism>
<evidence type="ECO:0000256" key="6">
    <source>
        <dbReference type="ARBA" id="ARBA00022840"/>
    </source>
</evidence>
<gene>
    <name evidence="15" type="ORF">DPF_1492</name>
</gene>
<evidence type="ECO:0000256" key="4">
    <source>
        <dbReference type="ARBA" id="ARBA00022741"/>
    </source>
</evidence>
<dbReference type="Proteomes" id="UP000095200">
    <property type="component" value="Unassembled WGS sequence"/>
</dbReference>
<evidence type="ECO:0000256" key="5">
    <source>
        <dbReference type="ARBA" id="ARBA00022777"/>
    </source>
</evidence>
<dbReference type="PANTHER" id="PTHR32089">
    <property type="entry name" value="METHYL-ACCEPTING CHEMOTAXIS PROTEIN MCPB"/>
    <property type="match status" value="1"/>
</dbReference>
<keyword evidence="11" id="KW-0812">Transmembrane</keyword>
<dbReference type="CDD" id="cd00130">
    <property type="entry name" value="PAS"/>
    <property type="match status" value="1"/>
</dbReference>
<keyword evidence="6" id="KW-0067">ATP-binding</keyword>
<keyword evidence="7" id="KW-0902">Two-component regulatory system</keyword>
<dbReference type="SUPFAM" id="SSF158472">
    <property type="entry name" value="HAMP domain-like"/>
    <property type="match status" value="1"/>
</dbReference>
<keyword evidence="4" id="KW-0547">Nucleotide-binding</keyword>
<feature type="domain" description="HAMP" evidence="14">
    <location>
        <begin position="343"/>
        <end position="395"/>
    </location>
</feature>
<dbReference type="InterPro" id="IPR000014">
    <property type="entry name" value="PAS"/>
</dbReference>
<dbReference type="Gene3D" id="6.10.340.10">
    <property type="match status" value="1"/>
</dbReference>
<dbReference type="SMART" id="SM00091">
    <property type="entry name" value="PAS"/>
    <property type="match status" value="1"/>
</dbReference>
<dbReference type="Pfam" id="PF00015">
    <property type="entry name" value="MCPsignal"/>
    <property type="match status" value="1"/>
</dbReference>
<evidence type="ECO:0000256" key="7">
    <source>
        <dbReference type="ARBA" id="ARBA00023012"/>
    </source>
</evidence>
<comment type="subcellular location">
    <subcellularLocation>
        <location evidence="1">Membrane</location>
    </subcellularLocation>
</comment>
<comment type="caution">
    <text evidence="15">The sequence shown here is derived from an EMBL/GenBank/DDBJ whole genome shotgun (WGS) entry which is preliminary data.</text>
</comment>
<sequence length="806" mass="86894">MLTSKPLSFQAKLSSAFALLIAVIVMVMGLVTFIQVKTSLTSLAQADLANNSATVKDILTMQHEIITNSLKSDLTFFEKAISDMGYLTVDAKASSTMTITNQLTNEQEKVTIPPMRLSVINLHYDTELVDKIKESTGAVATIFQVLPGKLLRVSTSVTTAQGKRASGTYIPSSSPVYQTVMQGKTFLGKAFVVDDWYLTAYKPILDFEDNIVAVLFVGKKLLSPTMRNALNHLKVGDGKLVAFDSQNTIIYHPDPQFQGKPLDSLALGKAIKKTSTKAVTFTRNGIRQLASLDYFAPWDWHIASFASEKSLLLGMDQHIFTSSLITGIVAVLSGVLILWFVTKVMLRPLDRLAKYSQEVASGNFQASISYGAKDAIGLTIEGVKSMVGQIKNRLGFAQGVLHGLHFPCAVVDKDNRLTFVNQQMLDLLGVTESPQELLGRPSGELVHGDSHKATLASEALQKNTTLEQEKSHTRQDGKPLTVSITAAPIRDLDDQLIGAVSTWFDLTEIRAQQSIIEAQNNAISEVAHEAHTLTEQLASSVTQLSAQIDQVTKGAKTQQKRTDSTATAMEEMNASVMEVARNASDAALAAEKSMEQSRQGERDVLESAAQMESIRDQILHLNNSMTSLGKDARAIGQIIEVINDIADQTNLLALNAAIEAARAGEAGRGFAVVADEVRKLAEKTMQATKDVGTSINAIRGGVQTNVDATQQAVAAIEQSVATAKRTGLSIKEVVSIIEKTSEQVHSIATAAEEQSAASEEVAQSTNDISQIADETARSMEEADQAVAGLAQMATTLEATIARLKTS</sequence>
<evidence type="ECO:0000259" key="14">
    <source>
        <dbReference type="PROSITE" id="PS50885"/>
    </source>
</evidence>
<evidence type="ECO:0000256" key="8">
    <source>
        <dbReference type="ARBA" id="ARBA00023224"/>
    </source>
</evidence>
<dbReference type="PROSITE" id="PS50111">
    <property type="entry name" value="CHEMOTAXIS_TRANSDUC_2"/>
    <property type="match status" value="1"/>
</dbReference>
<dbReference type="InterPro" id="IPR004089">
    <property type="entry name" value="MCPsignal_dom"/>
</dbReference>
<protein>
    <submittedName>
        <fullName evidence="15">Methyl-accepting chemotaxis sensory transducer</fullName>
    </submittedName>
</protein>
<dbReference type="SMART" id="SM00304">
    <property type="entry name" value="HAMP"/>
    <property type="match status" value="2"/>
</dbReference>
<keyword evidence="11" id="KW-0472">Membrane</keyword>
<evidence type="ECO:0000313" key="16">
    <source>
        <dbReference type="Proteomes" id="UP000095200"/>
    </source>
</evidence>
<dbReference type="RefSeq" id="WP_069858542.1">
    <property type="nucleotide sequence ID" value="NZ_BDFE01000015.1"/>
</dbReference>
<evidence type="ECO:0000313" key="15">
    <source>
        <dbReference type="EMBL" id="GAU08776.1"/>
    </source>
</evidence>
<dbReference type="CDD" id="cd06225">
    <property type="entry name" value="HAMP"/>
    <property type="match status" value="1"/>
</dbReference>
<keyword evidence="5" id="KW-0418">Kinase</keyword>
<dbReference type="PROSITE" id="PS50113">
    <property type="entry name" value="PAC"/>
    <property type="match status" value="1"/>
</dbReference>
<dbReference type="InterPro" id="IPR000700">
    <property type="entry name" value="PAS-assoc_C"/>
</dbReference>
<evidence type="ECO:0000256" key="3">
    <source>
        <dbReference type="ARBA" id="ARBA00022679"/>
    </source>
</evidence>
<dbReference type="GO" id="GO:0006935">
    <property type="term" value="P:chemotaxis"/>
    <property type="evidence" value="ECO:0007669"/>
    <property type="project" value="InterPro"/>
</dbReference>
<dbReference type="Pfam" id="PF17201">
    <property type="entry name" value="Cache_3-Cache_2"/>
    <property type="match status" value="1"/>
</dbReference>
<dbReference type="GO" id="GO:0005524">
    <property type="term" value="F:ATP binding"/>
    <property type="evidence" value="ECO:0007669"/>
    <property type="project" value="UniProtKB-KW"/>
</dbReference>
<keyword evidence="11" id="KW-1133">Transmembrane helix</keyword>
<evidence type="ECO:0000256" key="1">
    <source>
        <dbReference type="ARBA" id="ARBA00004370"/>
    </source>
</evidence>
<name>A0A194AI76_9BACT</name>
<dbReference type="NCBIfam" id="TIGR00229">
    <property type="entry name" value="sensory_box"/>
    <property type="match status" value="1"/>
</dbReference>
<evidence type="ECO:0000256" key="9">
    <source>
        <dbReference type="ARBA" id="ARBA00029447"/>
    </source>
</evidence>
<dbReference type="CDD" id="cd12912">
    <property type="entry name" value="PDC2_MCP_like"/>
    <property type="match status" value="1"/>
</dbReference>
<keyword evidence="3" id="KW-0808">Transferase</keyword>
<dbReference type="InterPro" id="IPR004090">
    <property type="entry name" value="Chemotax_Me-accpt_rcpt"/>
</dbReference>
<dbReference type="GO" id="GO:0000160">
    <property type="term" value="P:phosphorelay signal transduction system"/>
    <property type="evidence" value="ECO:0007669"/>
    <property type="project" value="UniProtKB-KW"/>
</dbReference>
<dbReference type="PRINTS" id="PR00260">
    <property type="entry name" value="CHEMTRNSDUCR"/>
</dbReference>
<dbReference type="GO" id="GO:0016301">
    <property type="term" value="F:kinase activity"/>
    <property type="evidence" value="ECO:0007669"/>
    <property type="project" value="UniProtKB-KW"/>
</dbReference>
<evidence type="ECO:0000259" key="13">
    <source>
        <dbReference type="PROSITE" id="PS50113"/>
    </source>
</evidence>
<dbReference type="SMART" id="SM00283">
    <property type="entry name" value="MA"/>
    <property type="match status" value="1"/>
</dbReference>
<dbReference type="SUPFAM" id="SSF55785">
    <property type="entry name" value="PYP-like sensor domain (PAS domain)"/>
    <property type="match status" value="1"/>
</dbReference>
<dbReference type="GO" id="GO:0004888">
    <property type="term" value="F:transmembrane signaling receptor activity"/>
    <property type="evidence" value="ECO:0007669"/>
    <property type="project" value="InterPro"/>
</dbReference>
<comment type="similarity">
    <text evidence="9">Belongs to the methyl-accepting chemotaxis (MCP) protein family.</text>
</comment>
<dbReference type="InterPro" id="IPR029151">
    <property type="entry name" value="Sensor-like_sf"/>
</dbReference>
<feature type="domain" description="PAC" evidence="13">
    <location>
        <begin position="466"/>
        <end position="518"/>
    </location>
</feature>
<dbReference type="EMBL" id="BDFE01000015">
    <property type="protein sequence ID" value="GAU08776.1"/>
    <property type="molecule type" value="Genomic_DNA"/>
</dbReference>
<dbReference type="Gene3D" id="3.30.450.20">
    <property type="entry name" value="PAS domain"/>
    <property type="match status" value="2"/>
</dbReference>
<keyword evidence="16" id="KW-1185">Reference proteome</keyword>
<feature type="domain" description="Methyl-accepting transducer" evidence="12">
    <location>
        <begin position="533"/>
        <end position="769"/>
    </location>
</feature>
<proteinExistence type="inferred from homology"/>
<evidence type="ECO:0000256" key="10">
    <source>
        <dbReference type="PROSITE-ProRule" id="PRU00284"/>
    </source>
</evidence>
<dbReference type="Gene3D" id="1.10.287.950">
    <property type="entry name" value="Methyl-accepting chemotaxis protein"/>
    <property type="match status" value="1"/>
</dbReference>
<dbReference type="CDD" id="cd11386">
    <property type="entry name" value="MCP_signal"/>
    <property type="match status" value="1"/>
</dbReference>
<accession>A0A194AI76</accession>
<dbReference type="PANTHER" id="PTHR32089:SF112">
    <property type="entry name" value="LYSOZYME-LIKE PROTEIN-RELATED"/>
    <property type="match status" value="1"/>
</dbReference>
<evidence type="ECO:0000259" key="12">
    <source>
        <dbReference type="PROSITE" id="PS50111"/>
    </source>
</evidence>
<reference evidence="16" key="1">
    <citation type="submission" date="2016-06" db="EMBL/GenBank/DDBJ databases">
        <title>Draft genome sequence of Desulfoplanes formicivorans strain Pf12B.</title>
        <authorList>
            <person name="Watanabe M."/>
            <person name="Kojima H."/>
            <person name="Fukui M."/>
        </authorList>
    </citation>
    <scope>NUCLEOTIDE SEQUENCE [LARGE SCALE GENOMIC DNA]</scope>
    <source>
        <strain evidence="16">Pf12B</strain>
    </source>
</reference>
<dbReference type="FunFam" id="1.10.287.950:FF:000001">
    <property type="entry name" value="Methyl-accepting chemotaxis sensory transducer"/>
    <property type="match status" value="1"/>
</dbReference>
<evidence type="ECO:0000256" key="2">
    <source>
        <dbReference type="ARBA" id="ARBA00022553"/>
    </source>
</evidence>
<dbReference type="STRING" id="1592317.DPF_1492"/>
<dbReference type="InterPro" id="IPR035965">
    <property type="entry name" value="PAS-like_dom_sf"/>
</dbReference>
<dbReference type="Pfam" id="PF13426">
    <property type="entry name" value="PAS_9"/>
    <property type="match status" value="1"/>
</dbReference>
<dbReference type="SUPFAM" id="SSF58104">
    <property type="entry name" value="Methyl-accepting chemotaxis protein (MCP) signaling domain"/>
    <property type="match status" value="1"/>
</dbReference>
<dbReference type="SUPFAM" id="SSF103190">
    <property type="entry name" value="Sensory domain-like"/>
    <property type="match status" value="1"/>
</dbReference>
<dbReference type="GO" id="GO:0016020">
    <property type="term" value="C:membrane"/>
    <property type="evidence" value="ECO:0007669"/>
    <property type="project" value="UniProtKB-SubCell"/>
</dbReference>
<evidence type="ECO:0000256" key="11">
    <source>
        <dbReference type="SAM" id="Phobius"/>
    </source>
</evidence>
<dbReference type="PROSITE" id="PS50885">
    <property type="entry name" value="HAMP"/>
    <property type="match status" value="1"/>
</dbReference>
<dbReference type="AlphaFoldDB" id="A0A194AI76"/>
<dbReference type="InterPro" id="IPR003660">
    <property type="entry name" value="HAMP_dom"/>
</dbReference>
<dbReference type="InterPro" id="IPR033462">
    <property type="entry name" value="Cache_3-Cache_2"/>
</dbReference>
<feature type="transmembrane region" description="Helical" evidence="11">
    <location>
        <begin position="15"/>
        <end position="34"/>
    </location>
</feature>